<dbReference type="SFLD" id="SFLDG00002">
    <property type="entry name" value="C1.7:_P-type_atpase_like"/>
    <property type="match status" value="1"/>
</dbReference>
<dbReference type="AlphaFoldDB" id="A0A485M5J2"/>
<keyword evidence="7" id="KW-0479">Metal-binding</keyword>
<feature type="region of interest" description="Disordered" evidence="15">
    <location>
        <begin position="1"/>
        <end position="22"/>
    </location>
</feature>
<keyword evidence="11" id="KW-1278">Translocase</keyword>
<evidence type="ECO:0000256" key="8">
    <source>
        <dbReference type="ARBA" id="ARBA00022741"/>
    </source>
</evidence>
<dbReference type="SUPFAM" id="SSF56784">
    <property type="entry name" value="HAD-like"/>
    <property type="match status" value="1"/>
</dbReference>
<dbReference type="GO" id="GO:0016887">
    <property type="term" value="F:ATP hydrolysis activity"/>
    <property type="evidence" value="ECO:0007669"/>
    <property type="project" value="InterPro"/>
</dbReference>
<keyword evidence="6 16" id="KW-0812">Transmembrane</keyword>
<reference evidence="18" key="1">
    <citation type="submission" date="2019-03" db="EMBL/GenBank/DDBJ databases">
        <authorList>
            <person name="Hao L."/>
        </authorList>
    </citation>
    <scope>NUCLEOTIDE SEQUENCE</scope>
</reference>
<keyword evidence="5" id="KW-0597">Phosphoprotein</keyword>
<accession>A0A485M5J2</accession>
<keyword evidence="10" id="KW-0460">Magnesium</keyword>
<dbReference type="InterPro" id="IPR001757">
    <property type="entry name" value="P_typ_ATPase"/>
</dbReference>
<feature type="domain" description="P-type ATPase A" evidence="17">
    <location>
        <begin position="166"/>
        <end position="266"/>
    </location>
</feature>
<evidence type="ECO:0000256" key="15">
    <source>
        <dbReference type="SAM" id="MobiDB-lite"/>
    </source>
</evidence>
<gene>
    <name evidence="18" type="primary">copB</name>
    <name evidence="18" type="ORF">SCFA_30016</name>
</gene>
<evidence type="ECO:0000256" key="13">
    <source>
        <dbReference type="ARBA" id="ARBA00023065"/>
    </source>
</evidence>
<dbReference type="PRINTS" id="PR00119">
    <property type="entry name" value="CATATPASE"/>
</dbReference>
<protein>
    <submittedName>
        <fullName evidence="18">Copper-exporting P-type ATPase B</fullName>
        <ecNumber evidence="18">3.6.3.4</ecNumber>
    </submittedName>
</protein>
<evidence type="ECO:0000256" key="10">
    <source>
        <dbReference type="ARBA" id="ARBA00022842"/>
    </source>
</evidence>
<dbReference type="InterPro" id="IPR008250">
    <property type="entry name" value="ATPase_P-typ_transduc_dom_A_sf"/>
</dbReference>
<evidence type="ECO:0000256" key="14">
    <source>
        <dbReference type="ARBA" id="ARBA00023136"/>
    </source>
</evidence>
<dbReference type="InterPro" id="IPR027256">
    <property type="entry name" value="P-typ_ATPase_IB"/>
</dbReference>
<evidence type="ECO:0000313" key="18">
    <source>
        <dbReference type="EMBL" id="VFU14473.1"/>
    </source>
</evidence>
<keyword evidence="14 16" id="KW-0472">Membrane</keyword>
<dbReference type="InterPro" id="IPR023214">
    <property type="entry name" value="HAD_sf"/>
</dbReference>
<dbReference type="GO" id="GO:0005524">
    <property type="term" value="F:ATP binding"/>
    <property type="evidence" value="ECO:0007669"/>
    <property type="project" value="UniProtKB-KW"/>
</dbReference>
<dbReference type="Gene3D" id="2.70.150.10">
    <property type="entry name" value="Calcium-transporting ATPase, cytoplasmic transduction domain A"/>
    <property type="match status" value="1"/>
</dbReference>
<dbReference type="EMBL" id="CAADRM010000092">
    <property type="protein sequence ID" value="VFU14473.1"/>
    <property type="molecule type" value="Genomic_DNA"/>
</dbReference>
<dbReference type="InterPro" id="IPR023298">
    <property type="entry name" value="ATPase_P-typ_TM_dom_sf"/>
</dbReference>
<dbReference type="NCBIfam" id="TIGR01511">
    <property type="entry name" value="ATPase-IB1_Cu"/>
    <property type="match status" value="1"/>
</dbReference>
<feature type="transmembrane region" description="Helical" evidence="16">
    <location>
        <begin position="130"/>
        <end position="148"/>
    </location>
</feature>
<evidence type="ECO:0000256" key="5">
    <source>
        <dbReference type="ARBA" id="ARBA00022553"/>
    </source>
</evidence>
<dbReference type="PANTHER" id="PTHR43520">
    <property type="entry name" value="ATP7, ISOFORM B"/>
    <property type="match status" value="1"/>
</dbReference>
<keyword evidence="13" id="KW-0406">Ion transport</keyword>
<dbReference type="Pfam" id="PF00122">
    <property type="entry name" value="E1-E2_ATPase"/>
    <property type="match status" value="1"/>
</dbReference>
<evidence type="ECO:0000256" key="6">
    <source>
        <dbReference type="ARBA" id="ARBA00022692"/>
    </source>
</evidence>
<feature type="transmembrane region" description="Helical" evidence="16">
    <location>
        <begin position="102"/>
        <end position="124"/>
    </location>
</feature>
<dbReference type="NCBIfam" id="TIGR01494">
    <property type="entry name" value="ATPase_P-type"/>
    <property type="match status" value="1"/>
</dbReference>
<keyword evidence="9" id="KW-0067">ATP-binding</keyword>
<keyword evidence="12 16" id="KW-1133">Transmembrane helix</keyword>
<dbReference type="PROSITE" id="PS00154">
    <property type="entry name" value="ATPASE_E1_E2"/>
    <property type="match status" value="1"/>
</dbReference>
<keyword evidence="8" id="KW-0547">Nucleotide-binding</keyword>
<evidence type="ECO:0000256" key="3">
    <source>
        <dbReference type="ARBA" id="ARBA00022448"/>
    </source>
</evidence>
<dbReference type="FunFam" id="2.70.150.10:FF:000020">
    <property type="entry name" value="Copper-exporting P-type ATPase A"/>
    <property type="match status" value="1"/>
</dbReference>
<keyword evidence="18" id="KW-0378">Hydrolase</keyword>
<evidence type="ECO:0000256" key="4">
    <source>
        <dbReference type="ARBA" id="ARBA00022475"/>
    </source>
</evidence>
<dbReference type="Gene3D" id="3.40.50.1000">
    <property type="entry name" value="HAD superfamily/HAD-like"/>
    <property type="match status" value="1"/>
</dbReference>
<evidence type="ECO:0000256" key="7">
    <source>
        <dbReference type="ARBA" id="ARBA00022723"/>
    </source>
</evidence>
<dbReference type="NCBIfam" id="TIGR01525">
    <property type="entry name" value="ATPase-IB_hvy"/>
    <property type="match status" value="1"/>
</dbReference>
<feature type="transmembrane region" description="Helical" evidence="16">
    <location>
        <begin position="283"/>
        <end position="305"/>
    </location>
</feature>
<dbReference type="InterPro" id="IPR036412">
    <property type="entry name" value="HAD-like_sf"/>
</dbReference>
<feature type="transmembrane region" description="Helical" evidence="16">
    <location>
        <begin position="71"/>
        <end position="90"/>
    </location>
</feature>
<evidence type="ECO:0000256" key="12">
    <source>
        <dbReference type="ARBA" id="ARBA00022989"/>
    </source>
</evidence>
<keyword evidence="4" id="KW-1003">Cell membrane</keyword>
<dbReference type="Gene3D" id="3.40.1110.10">
    <property type="entry name" value="Calcium-transporting ATPase, cytoplasmic domain N"/>
    <property type="match status" value="1"/>
</dbReference>
<feature type="transmembrane region" description="Helical" evidence="16">
    <location>
        <begin position="652"/>
        <end position="672"/>
    </location>
</feature>
<dbReference type="Pfam" id="PF00702">
    <property type="entry name" value="Hydrolase"/>
    <property type="match status" value="1"/>
</dbReference>
<comment type="subcellular location">
    <subcellularLocation>
        <location evidence="1">Cell membrane</location>
        <topology evidence="1">Multi-pass membrane protein</topology>
    </subcellularLocation>
</comment>
<dbReference type="SUPFAM" id="SSF81665">
    <property type="entry name" value="Calcium ATPase, transmembrane domain M"/>
    <property type="match status" value="1"/>
</dbReference>
<proteinExistence type="inferred from homology"/>
<dbReference type="InterPro" id="IPR023299">
    <property type="entry name" value="ATPase_P-typ_cyto_dom_N"/>
</dbReference>
<dbReference type="SFLD" id="SFLDF00027">
    <property type="entry name" value="p-type_atpase"/>
    <property type="match status" value="1"/>
</dbReference>
<dbReference type="SUPFAM" id="SSF81653">
    <property type="entry name" value="Calcium ATPase, transduction domain A"/>
    <property type="match status" value="1"/>
</dbReference>
<dbReference type="GO" id="GO:0055070">
    <property type="term" value="P:copper ion homeostasis"/>
    <property type="evidence" value="ECO:0007669"/>
    <property type="project" value="TreeGrafter"/>
</dbReference>
<keyword evidence="3" id="KW-0813">Transport</keyword>
<dbReference type="InterPro" id="IPR044492">
    <property type="entry name" value="P_typ_ATPase_HD_dom"/>
</dbReference>
<feature type="transmembrane region" description="Helical" evidence="16">
    <location>
        <begin position="623"/>
        <end position="646"/>
    </location>
</feature>
<dbReference type="PANTHER" id="PTHR43520:SF5">
    <property type="entry name" value="CATION-TRANSPORTING P-TYPE ATPASE-RELATED"/>
    <property type="match status" value="1"/>
</dbReference>
<feature type="transmembrane region" description="Helical" evidence="16">
    <location>
        <begin position="38"/>
        <end position="59"/>
    </location>
</feature>
<feature type="transmembrane region" description="Helical" evidence="16">
    <location>
        <begin position="317"/>
        <end position="344"/>
    </location>
</feature>
<evidence type="ECO:0000256" key="2">
    <source>
        <dbReference type="ARBA" id="ARBA00006024"/>
    </source>
</evidence>
<sequence>MHGPHDHPMMHGARRARGRSGHAGAHSARMIEDFRRRFLVSLVITFPVLALSPMIQGFLGISELIGDPADLWVLFVLSSVIYFYGGSPFLRGLVDELKDRQPAMMTLIGLAITVAYVYSTAVVFGLPGMVFYWELATLIDVMLLGHWLEMRSVTRASSALEELVKLMPSRAGRMRKDGGIEEVPMDDLREGDLVLVKPGEKVPIDGIVVEGRTTVDESMITGESRPAEKKEGDDVIGGVINGESAVVMKVTRTGENTYLSQVIDMVRRAQESKSRAQVLSDRAAFWLTVISLSVGSVTLVTWLALGSEFVFALARMVTVMVITCPHALGLAVPLVVAVSTTLAARNGLLINNRFAFERARDIDAIVFDKTGTLTLGRFAVVNIIPGNGWSTEEVLRIAASLESRSEHPIARAIVETAGERRLEISAPSGFSIIPGQGARGEVDGDQVLAVSPGYLKDNGLDPGPKIHDALSAEGRTTVFLIKDGRVIGAVELADTVRPESREAVHGLRLMGLKIMMLTGDAEPVARVVARDLELDEYYAEVLPHRKEQKIRDIQAKGLHVAMVGDGVNDAPALAASDLGIAIGAGTDVAVESGDIVLVRSDPRDVYGILKLARASYSKMLQNLFWATGYNVIAIPLAAGVLAPWGLVLPPAVGALVMSVSTIIVAINAQFLWRVKMQFPEVAA</sequence>
<comment type="similarity">
    <text evidence="2">Belongs to the cation transport ATPase (P-type) (TC 3.A.3) family. Type IB subfamily.</text>
</comment>
<dbReference type="GO" id="GO:0005886">
    <property type="term" value="C:plasma membrane"/>
    <property type="evidence" value="ECO:0007669"/>
    <property type="project" value="UniProtKB-SubCell"/>
</dbReference>
<evidence type="ECO:0000256" key="11">
    <source>
        <dbReference type="ARBA" id="ARBA00022967"/>
    </source>
</evidence>
<dbReference type="InterPro" id="IPR018303">
    <property type="entry name" value="ATPase_P-typ_P_site"/>
</dbReference>
<dbReference type="SFLD" id="SFLDS00003">
    <property type="entry name" value="Haloacid_Dehalogenase"/>
    <property type="match status" value="1"/>
</dbReference>
<name>A0A485M5J2_9ZZZZ</name>
<dbReference type="EC" id="3.6.3.4" evidence="18"/>
<organism evidence="18">
    <name type="scientific">anaerobic digester metagenome</name>
    <dbReference type="NCBI Taxonomy" id="1263854"/>
    <lineage>
        <taxon>unclassified sequences</taxon>
        <taxon>metagenomes</taxon>
        <taxon>ecological metagenomes</taxon>
    </lineage>
</organism>
<evidence type="ECO:0000256" key="1">
    <source>
        <dbReference type="ARBA" id="ARBA00004651"/>
    </source>
</evidence>
<dbReference type="InterPro" id="IPR059000">
    <property type="entry name" value="ATPase_P-type_domA"/>
</dbReference>
<evidence type="ECO:0000256" key="9">
    <source>
        <dbReference type="ARBA" id="ARBA00022840"/>
    </source>
</evidence>
<dbReference type="PRINTS" id="PR00943">
    <property type="entry name" value="CUATPASE"/>
</dbReference>
<evidence type="ECO:0000256" key="16">
    <source>
        <dbReference type="SAM" id="Phobius"/>
    </source>
</evidence>
<dbReference type="GO" id="GO:0005507">
    <property type="term" value="F:copper ion binding"/>
    <property type="evidence" value="ECO:0007669"/>
    <property type="project" value="TreeGrafter"/>
</dbReference>
<evidence type="ECO:0000259" key="17">
    <source>
        <dbReference type="Pfam" id="PF00122"/>
    </source>
</evidence>
<dbReference type="GO" id="GO:0043682">
    <property type="term" value="F:P-type divalent copper transporter activity"/>
    <property type="evidence" value="ECO:0007669"/>
    <property type="project" value="TreeGrafter"/>
</dbReference>